<evidence type="ECO:0000256" key="1">
    <source>
        <dbReference type="SAM" id="MobiDB-lite"/>
    </source>
</evidence>
<dbReference type="AlphaFoldDB" id="A0A813G7C8"/>
<proteinExistence type="predicted"/>
<gene>
    <name evidence="2" type="ORF">PGLA1383_LOCUS40234</name>
</gene>
<sequence>MRMTLEIASLQINASDPEECRILVSKFLDDWHYIFVHSHLASQWDGRRTLSTAVELLELQGVGMPGGGREALLKLSEQDLIRHVADHMPAFALNSFESTALELKTVLQDITRIRTALDAGDADGVLKSFEAPEVQNNPMTINRVLRLAVEHASQKASQIRKTHLSWRSDSEARIARLTHATADAESAKRDLLEVQARLSNFRVVQSSKAVAALAALASACDAATKSSIWAAWAGHARHRKVESQLQHKFEARIEELMALTLNHKGTRLANARSAMQRSARLCDAALMNGSFSAWSQVMMASKRCGNEKKGLDQAHAQLAEAKVGQVAKAKKVLARMIQDSQWGPLVVCWQAWLQFCLEYNCEKEADEAIDALKQGAKAAAAEKLSRVKGVLHRMCTAYDQGQLSETLQGWSQLVQEEKQLQMVNAAMRKSGARLTRLRHKHVTCARGVSGRIAHQMDLIYLGECMSAWVLHTKVDALTRLYARKLEFKREQLKGVQVLFHQFASQLEQGIGSGGDDDLFSARSNAARGKLHAIPMGRGLDAGCLPRGQQQGATLLPEIHPSKQKRPLPGQYAS</sequence>
<evidence type="ECO:0000313" key="3">
    <source>
        <dbReference type="Proteomes" id="UP000654075"/>
    </source>
</evidence>
<dbReference type="OMA" id="WAGHARH"/>
<feature type="region of interest" description="Disordered" evidence="1">
    <location>
        <begin position="553"/>
        <end position="573"/>
    </location>
</feature>
<comment type="caution">
    <text evidence="2">The sequence shown here is derived from an EMBL/GenBank/DDBJ whole genome shotgun (WGS) entry which is preliminary data.</text>
</comment>
<reference evidence="2" key="1">
    <citation type="submission" date="2021-02" db="EMBL/GenBank/DDBJ databases">
        <authorList>
            <person name="Dougan E. K."/>
            <person name="Rhodes N."/>
            <person name="Thang M."/>
            <person name="Chan C."/>
        </authorList>
    </citation>
    <scope>NUCLEOTIDE SEQUENCE</scope>
</reference>
<dbReference type="Proteomes" id="UP000654075">
    <property type="component" value="Unassembled WGS sequence"/>
</dbReference>
<name>A0A813G7C8_POLGL</name>
<evidence type="ECO:0000313" key="2">
    <source>
        <dbReference type="EMBL" id="CAE8622873.1"/>
    </source>
</evidence>
<protein>
    <submittedName>
        <fullName evidence="2">Uncharacterized protein</fullName>
    </submittedName>
</protein>
<dbReference type="EMBL" id="CAJNNV010028075">
    <property type="protein sequence ID" value="CAE8622873.1"/>
    <property type="molecule type" value="Genomic_DNA"/>
</dbReference>
<keyword evidence="3" id="KW-1185">Reference proteome</keyword>
<organism evidence="2 3">
    <name type="scientific">Polarella glacialis</name>
    <name type="common">Dinoflagellate</name>
    <dbReference type="NCBI Taxonomy" id="89957"/>
    <lineage>
        <taxon>Eukaryota</taxon>
        <taxon>Sar</taxon>
        <taxon>Alveolata</taxon>
        <taxon>Dinophyceae</taxon>
        <taxon>Suessiales</taxon>
        <taxon>Suessiaceae</taxon>
        <taxon>Polarella</taxon>
    </lineage>
</organism>
<accession>A0A813G7C8</accession>